<dbReference type="RefSeq" id="WP_139105123.1">
    <property type="nucleotide sequence ID" value="NZ_VDFR01000009.1"/>
</dbReference>
<dbReference type="Gene3D" id="3.40.50.300">
    <property type="entry name" value="P-loop containing nucleotide triphosphate hydrolases"/>
    <property type="match status" value="1"/>
</dbReference>
<name>A0A5C4N3B0_9ACTN</name>
<comment type="caution">
    <text evidence="5">The sequence shown here is derived from an EMBL/GenBank/DDBJ whole genome shotgun (WGS) entry which is preliminary data.</text>
</comment>
<gene>
    <name evidence="5" type="ORF">FHE65_02000</name>
    <name evidence="4" type="ORF">FHE65_07420</name>
</gene>
<dbReference type="EMBL" id="VDFR01000036">
    <property type="protein sequence ID" value="TNC48407.1"/>
    <property type="molecule type" value="Genomic_DNA"/>
</dbReference>
<dbReference type="PANTHER" id="PTHR16305">
    <property type="entry name" value="TESTICULAR SOLUBLE ADENYLYL CYCLASE"/>
    <property type="match status" value="1"/>
</dbReference>
<reference evidence="5 6" key="1">
    <citation type="submission" date="2019-05" db="EMBL/GenBank/DDBJ databases">
        <title>Mumia sp. nov., isolated from the intestinal contents of plateau pika (Ochotona curzoniae) in the Qinghai-Tibet plateau of China.</title>
        <authorList>
            <person name="Tian Z."/>
        </authorList>
    </citation>
    <scope>NUCLEOTIDE SEQUENCE [LARGE SCALE GENOMIC DNA]</scope>
    <source>
        <strain evidence="6">527</strain>
        <strain evidence="5">Z527</strain>
    </source>
</reference>
<evidence type="ECO:0000259" key="3">
    <source>
        <dbReference type="PROSITE" id="PS50125"/>
    </source>
</evidence>
<dbReference type="EMBL" id="VDFR01000009">
    <property type="protein sequence ID" value="TNC51300.1"/>
    <property type="molecule type" value="Genomic_DNA"/>
</dbReference>
<feature type="domain" description="Guanylate cyclase" evidence="3">
    <location>
        <begin position="86"/>
        <end position="212"/>
    </location>
</feature>
<dbReference type="PROSITE" id="PS50125">
    <property type="entry name" value="GUANYLATE_CYCLASE_2"/>
    <property type="match status" value="1"/>
</dbReference>
<protein>
    <recommendedName>
        <fullName evidence="3">Guanylate cyclase domain-containing protein</fullName>
    </recommendedName>
</protein>
<organism evidence="5 6">
    <name type="scientific">Mumia zhuanghuii</name>
    <dbReference type="NCBI Taxonomy" id="2585211"/>
    <lineage>
        <taxon>Bacteria</taxon>
        <taxon>Bacillati</taxon>
        <taxon>Actinomycetota</taxon>
        <taxon>Actinomycetes</taxon>
        <taxon>Propionibacteriales</taxon>
        <taxon>Nocardioidaceae</taxon>
        <taxon>Mumia</taxon>
    </lineage>
</organism>
<keyword evidence="2" id="KW-0067">ATP-binding</keyword>
<dbReference type="GO" id="GO:0005524">
    <property type="term" value="F:ATP binding"/>
    <property type="evidence" value="ECO:0007669"/>
    <property type="project" value="UniProtKB-KW"/>
</dbReference>
<dbReference type="InterPro" id="IPR001054">
    <property type="entry name" value="A/G_cyclase"/>
</dbReference>
<dbReference type="PANTHER" id="PTHR16305:SF28">
    <property type="entry name" value="GUANYLATE CYCLASE DOMAIN-CONTAINING PROTEIN"/>
    <property type="match status" value="1"/>
</dbReference>
<dbReference type="InterPro" id="IPR029787">
    <property type="entry name" value="Nucleotide_cyclase"/>
</dbReference>
<dbReference type="GO" id="GO:0009190">
    <property type="term" value="P:cyclic nucleotide biosynthetic process"/>
    <property type="evidence" value="ECO:0007669"/>
    <property type="project" value="InterPro"/>
</dbReference>
<dbReference type="GO" id="GO:0004016">
    <property type="term" value="F:adenylate cyclase activity"/>
    <property type="evidence" value="ECO:0007669"/>
    <property type="project" value="TreeGrafter"/>
</dbReference>
<evidence type="ECO:0000313" key="6">
    <source>
        <dbReference type="Proteomes" id="UP000306740"/>
    </source>
</evidence>
<dbReference type="Gene3D" id="3.30.70.1230">
    <property type="entry name" value="Nucleotide cyclase"/>
    <property type="match status" value="1"/>
</dbReference>
<dbReference type="Pfam" id="PF13191">
    <property type="entry name" value="AAA_16"/>
    <property type="match status" value="1"/>
</dbReference>
<dbReference type="OrthoDB" id="5476461at2"/>
<accession>A0A5C4N3B0</accession>
<evidence type="ECO:0000313" key="5">
    <source>
        <dbReference type="EMBL" id="TNC51300.1"/>
    </source>
</evidence>
<dbReference type="CDD" id="cd07302">
    <property type="entry name" value="CHD"/>
    <property type="match status" value="1"/>
</dbReference>
<evidence type="ECO:0000256" key="1">
    <source>
        <dbReference type="ARBA" id="ARBA00022741"/>
    </source>
</evidence>
<dbReference type="SMART" id="SM00044">
    <property type="entry name" value="CYCc"/>
    <property type="match status" value="1"/>
</dbReference>
<dbReference type="AlphaFoldDB" id="A0A5C4N3B0"/>
<dbReference type="Pfam" id="PF12773">
    <property type="entry name" value="DZR"/>
    <property type="match status" value="1"/>
</dbReference>
<evidence type="ECO:0000256" key="2">
    <source>
        <dbReference type="ARBA" id="ARBA00022840"/>
    </source>
</evidence>
<dbReference type="InterPro" id="IPR041664">
    <property type="entry name" value="AAA_16"/>
</dbReference>
<dbReference type="GO" id="GO:0035556">
    <property type="term" value="P:intracellular signal transduction"/>
    <property type="evidence" value="ECO:0007669"/>
    <property type="project" value="InterPro"/>
</dbReference>
<dbReference type="Proteomes" id="UP000306740">
    <property type="component" value="Unassembled WGS sequence"/>
</dbReference>
<dbReference type="SUPFAM" id="SSF52540">
    <property type="entry name" value="P-loop containing nucleoside triphosphate hydrolases"/>
    <property type="match status" value="1"/>
</dbReference>
<evidence type="ECO:0000313" key="4">
    <source>
        <dbReference type="EMBL" id="TNC48407.1"/>
    </source>
</evidence>
<sequence>MERRGAVSVDCPSCGAGSPARARFCMECGGSMTLRCRACEADLPSGAKFCPECGSGTGSGPAVTPRSERRRHVAGADRVAERRVTSVLFGDLVGFTALSEGRDPEEVRELLSTYFDQCRRVVRRYGGTIEKFIGDAVMAVWGVPTTTDEDAERAVRAGLDLIAAVRSFGSEHGAPELAMRVGVVTGEVAVTLGATGEGMVAGDAVNTASRVQALAPANRLWVDEQTRVMSSDAVRYRDAGEHTVKGKALPLVLHEAVAIASETTTGVAVPLVGYHREIALLKNEFHAARASASGRMLLLVGEPGVGKTRLGNEFEDFTDGLPETVRWHRGRCLAYGDGVAYSALVGAVRGRIGADDGDDPAALREKLGAGVERWTPDPDEAAWITPRLETLLGLGTGSFERDDLFAAWLTWFERIGADGSPVVWVVDDLHAADDAFLDLLDHLVRSVRVPLFVVGLARPELFERHPTLVTGRRTTTVQLAGLPRREMDELFDALIGGLDPETRSRLVDQAAGMPLYAIETVRALIDRGLTEERGGALTLLPDADPAQILDPATTAGLQVLIASRLDMLGPERRALLQDAAVLGQTFSADVLAVASGRDVAEVEAMLDEMVSRDLLSLIRDKLSSEDGKYAFVQSPVRQVAYQMLSRRDRRQRHLAAADALEPMTEAAGELTTVVAQHLLDALRLTDPDDAAYAELLRRAASWQVGSAERMRALGALDDALAAYERIIATTEDPAEVVALRLVAADIAYDIGRHETVIAHAYAVIDSPTAGPTEMASARTRASYSLRTVGRSDAALEVLAPYARTDDLDGLDDVTASGVAGARSAAHLELGDFEEWRRWGDLALVRAEATGDPRTIYLALNGIALGDLAQRAPTLEAAILDACLQLARRHGLRRELIQALVNRSDELISVDPTKAREAALEALELGLASGMQALSAYAQTNLMLVHHAVGEWDALMETSRGRPASDGLDDQEKLHDFATVVWLRNLVSFARGGPETAPTSWDVVGLDSGGQRSFFAIAHQALLAMMRGEDARGIDLCVRALENGAVAGLVGEEVHLVWTLAIDRALAGGQVALARDILARDEELRVVKINTRHVAERRRLAATVAAADPESDPAAVESELTAAITVLDAWGAVPTRARAEATLGCWLRSHGRDDEAEPLLASARRTFAELEATAWLAEFGLDR</sequence>
<dbReference type="GO" id="GO:0005737">
    <property type="term" value="C:cytoplasm"/>
    <property type="evidence" value="ECO:0007669"/>
    <property type="project" value="TreeGrafter"/>
</dbReference>
<proteinExistence type="predicted"/>
<dbReference type="SUPFAM" id="SSF55073">
    <property type="entry name" value="Nucleotide cyclase"/>
    <property type="match status" value="1"/>
</dbReference>
<dbReference type="InterPro" id="IPR027417">
    <property type="entry name" value="P-loop_NTPase"/>
</dbReference>
<dbReference type="InterPro" id="IPR025874">
    <property type="entry name" value="DZR"/>
</dbReference>
<keyword evidence="1" id="KW-0547">Nucleotide-binding</keyword>
<dbReference type="Pfam" id="PF00211">
    <property type="entry name" value="Guanylate_cyc"/>
    <property type="match status" value="1"/>
</dbReference>